<evidence type="ECO:0000313" key="2">
    <source>
        <dbReference type="EMBL" id="MEU0156222.1"/>
    </source>
</evidence>
<evidence type="ECO:0000313" key="3">
    <source>
        <dbReference type="Proteomes" id="UP001550348"/>
    </source>
</evidence>
<keyword evidence="3" id="KW-1185">Reference proteome</keyword>
<name>A0ABV2VW37_9ACTN</name>
<keyword evidence="1" id="KW-0812">Transmembrane</keyword>
<dbReference type="RefSeq" id="WP_355667753.1">
    <property type="nucleotide sequence ID" value="NZ_JBEXRX010000161.1"/>
</dbReference>
<keyword evidence="1" id="KW-1133">Transmembrane helix</keyword>
<accession>A0ABV2VW37</accession>
<organism evidence="2 3">
    <name type="scientific">Micromonospora fulviviridis</name>
    <dbReference type="NCBI Taxonomy" id="47860"/>
    <lineage>
        <taxon>Bacteria</taxon>
        <taxon>Bacillati</taxon>
        <taxon>Actinomycetota</taxon>
        <taxon>Actinomycetes</taxon>
        <taxon>Micromonosporales</taxon>
        <taxon>Micromonosporaceae</taxon>
        <taxon>Micromonospora</taxon>
    </lineage>
</organism>
<comment type="caution">
    <text evidence="2">The sequence shown here is derived from an EMBL/GenBank/DDBJ whole genome shotgun (WGS) entry which is preliminary data.</text>
</comment>
<gene>
    <name evidence="2" type="ORF">ABZ071_30900</name>
</gene>
<feature type="transmembrane region" description="Helical" evidence="1">
    <location>
        <begin position="41"/>
        <end position="63"/>
    </location>
</feature>
<reference evidence="2 3" key="1">
    <citation type="submission" date="2024-06" db="EMBL/GenBank/DDBJ databases">
        <title>The Natural Products Discovery Center: Release of the First 8490 Sequenced Strains for Exploring Actinobacteria Biosynthetic Diversity.</title>
        <authorList>
            <person name="Kalkreuter E."/>
            <person name="Kautsar S.A."/>
            <person name="Yang D."/>
            <person name="Bader C.D."/>
            <person name="Teijaro C.N."/>
            <person name="Fluegel L."/>
            <person name="Davis C.M."/>
            <person name="Simpson J.R."/>
            <person name="Lauterbach L."/>
            <person name="Steele A.D."/>
            <person name="Gui C."/>
            <person name="Meng S."/>
            <person name="Li G."/>
            <person name="Viehrig K."/>
            <person name="Ye F."/>
            <person name="Su P."/>
            <person name="Kiefer A.F."/>
            <person name="Nichols A."/>
            <person name="Cepeda A.J."/>
            <person name="Yan W."/>
            <person name="Fan B."/>
            <person name="Jiang Y."/>
            <person name="Adhikari A."/>
            <person name="Zheng C.-J."/>
            <person name="Schuster L."/>
            <person name="Cowan T.M."/>
            <person name="Smanski M.J."/>
            <person name="Chevrette M.G."/>
            <person name="De Carvalho L.P.S."/>
            <person name="Shen B."/>
        </authorList>
    </citation>
    <scope>NUCLEOTIDE SEQUENCE [LARGE SCALE GENOMIC DNA]</scope>
    <source>
        <strain evidence="2 3">NPDC006286</strain>
    </source>
</reference>
<sequence>MSNVDPGTEPPARQRWDFVGAFVEHSWTRPGTERSAARPHVLLITATLAAVLALGAGIILQLIRPIKLTASPSAPPSSASATVGFSAVAGWDCPATATSGFEATGRQASWRTVATGGWAQDGCHGTFEVMPMSASTGSDRDGPSVVWWFVPQAATKCAVSVYAPKENPPSYRAARSVQFYVLAGRSGQRFAQFVVDQGAKPGSWVEVGTYPTTSNGIAVLMVSKGQPPTADTMLAITQVKVTCSG</sequence>
<dbReference type="Proteomes" id="UP001550348">
    <property type="component" value="Unassembled WGS sequence"/>
</dbReference>
<keyword evidence="1" id="KW-0472">Membrane</keyword>
<dbReference type="EMBL" id="JBEXRX010000161">
    <property type="protein sequence ID" value="MEU0156222.1"/>
    <property type="molecule type" value="Genomic_DNA"/>
</dbReference>
<evidence type="ECO:0000256" key="1">
    <source>
        <dbReference type="SAM" id="Phobius"/>
    </source>
</evidence>
<proteinExistence type="predicted"/>
<protein>
    <submittedName>
        <fullName evidence="2">Uncharacterized protein</fullName>
    </submittedName>
</protein>